<keyword evidence="1" id="KW-0805">Transcription regulation</keyword>
<dbReference type="CDD" id="cd00038">
    <property type="entry name" value="CAP_ED"/>
    <property type="match status" value="1"/>
</dbReference>
<dbReference type="STRING" id="198092.SAMN02745194_00858"/>
<dbReference type="Pfam" id="PF13545">
    <property type="entry name" value="HTH_Crp_2"/>
    <property type="match status" value="1"/>
</dbReference>
<dbReference type="GO" id="GO:0003677">
    <property type="term" value="F:DNA binding"/>
    <property type="evidence" value="ECO:0007669"/>
    <property type="project" value="UniProtKB-KW"/>
</dbReference>
<keyword evidence="5" id="KW-0418">Kinase</keyword>
<proteinExistence type="predicted"/>
<dbReference type="Pfam" id="PF00027">
    <property type="entry name" value="cNMP_binding"/>
    <property type="match status" value="1"/>
</dbReference>
<keyword evidence="3" id="KW-0804">Transcription</keyword>
<dbReference type="InterPro" id="IPR000595">
    <property type="entry name" value="cNMP-bd_dom"/>
</dbReference>
<dbReference type="SUPFAM" id="SSF51206">
    <property type="entry name" value="cAMP-binding domain-like"/>
    <property type="match status" value="1"/>
</dbReference>
<reference evidence="5 6" key="1">
    <citation type="submission" date="2016-11" db="EMBL/GenBank/DDBJ databases">
        <authorList>
            <person name="Jaros S."/>
            <person name="Januszkiewicz K."/>
            <person name="Wedrychowicz H."/>
        </authorList>
    </citation>
    <scope>NUCLEOTIDE SEQUENCE [LARGE SCALE GENOMIC DNA]</scope>
    <source>
        <strain evidence="5 6">DSM 14916</strain>
    </source>
</reference>
<dbReference type="SUPFAM" id="SSF46785">
    <property type="entry name" value="Winged helix' DNA-binding domain"/>
    <property type="match status" value="1"/>
</dbReference>
<dbReference type="InterPro" id="IPR036388">
    <property type="entry name" value="WH-like_DNA-bd_sf"/>
</dbReference>
<dbReference type="InterPro" id="IPR014710">
    <property type="entry name" value="RmlC-like_jellyroll"/>
</dbReference>
<dbReference type="Gene3D" id="2.60.120.10">
    <property type="entry name" value="Jelly Rolls"/>
    <property type="match status" value="1"/>
</dbReference>
<dbReference type="PANTHER" id="PTHR24567">
    <property type="entry name" value="CRP FAMILY TRANSCRIPTIONAL REGULATORY PROTEIN"/>
    <property type="match status" value="1"/>
</dbReference>
<dbReference type="GO" id="GO:0016301">
    <property type="term" value="F:kinase activity"/>
    <property type="evidence" value="ECO:0007669"/>
    <property type="project" value="UniProtKB-KW"/>
</dbReference>
<evidence type="ECO:0000313" key="6">
    <source>
        <dbReference type="Proteomes" id="UP000184387"/>
    </source>
</evidence>
<evidence type="ECO:0000256" key="2">
    <source>
        <dbReference type="ARBA" id="ARBA00023125"/>
    </source>
</evidence>
<dbReference type="InterPro" id="IPR018490">
    <property type="entry name" value="cNMP-bd_dom_sf"/>
</dbReference>
<accession>A0A1M6D8Q3</accession>
<dbReference type="GO" id="GO:0005829">
    <property type="term" value="C:cytosol"/>
    <property type="evidence" value="ECO:0007669"/>
    <property type="project" value="TreeGrafter"/>
</dbReference>
<dbReference type="PROSITE" id="PS51063">
    <property type="entry name" value="HTH_CRP_2"/>
    <property type="match status" value="1"/>
</dbReference>
<keyword evidence="5" id="KW-0808">Transferase</keyword>
<dbReference type="GO" id="GO:0003700">
    <property type="term" value="F:DNA-binding transcription factor activity"/>
    <property type="evidence" value="ECO:0007669"/>
    <property type="project" value="TreeGrafter"/>
</dbReference>
<organism evidence="5 6">
    <name type="scientific">Muricoccus roseus</name>
    <dbReference type="NCBI Taxonomy" id="198092"/>
    <lineage>
        <taxon>Bacteria</taxon>
        <taxon>Pseudomonadati</taxon>
        <taxon>Pseudomonadota</taxon>
        <taxon>Alphaproteobacteria</taxon>
        <taxon>Acetobacterales</taxon>
        <taxon>Roseomonadaceae</taxon>
        <taxon>Muricoccus</taxon>
    </lineage>
</organism>
<dbReference type="PANTHER" id="PTHR24567:SF68">
    <property type="entry name" value="DNA-BINDING TRANSCRIPTIONAL DUAL REGULATOR CRP"/>
    <property type="match status" value="1"/>
</dbReference>
<dbReference type="InterPro" id="IPR050397">
    <property type="entry name" value="Env_Response_Regulators"/>
</dbReference>
<evidence type="ECO:0000256" key="1">
    <source>
        <dbReference type="ARBA" id="ARBA00023015"/>
    </source>
</evidence>
<keyword evidence="2" id="KW-0238">DNA-binding</keyword>
<evidence type="ECO:0000259" key="4">
    <source>
        <dbReference type="PROSITE" id="PS51063"/>
    </source>
</evidence>
<sequence length="254" mass="29126">MERALQNMEHVPERQRLVRKLESITDLTEEERQALMDLPVILREFDAGHDIVRSGDHPQSCCLILTGFVCRYMLLPDGRRQIVAFHPPGDIPDLQSLHLKTMDHSVAAMARTTTAFIPHENLQRMTQRFPGLLHAFWRETLIDASVFRAWMVALGRRTAHERVAHLLCEMTLRFAAVGLAEGMTYQMPVTQNDIADALGLSNVHVNRVLQDLRRDELIVWRRNTITVLQWGALKDLAAFDPTYLHIRNLPGLLQ</sequence>
<protein>
    <submittedName>
        <fullName evidence="5">cAMP-binding domain of CRP or a regulatory subunit of cAMP-dependent protein kinases</fullName>
    </submittedName>
</protein>
<dbReference type="Gene3D" id="1.10.10.10">
    <property type="entry name" value="Winged helix-like DNA-binding domain superfamily/Winged helix DNA-binding domain"/>
    <property type="match status" value="1"/>
</dbReference>
<dbReference type="InterPro" id="IPR036390">
    <property type="entry name" value="WH_DNA-bd_sf"/>
</dbReference>
<keyword evidence="6" id="KW-1185">Reference proteome</keyword>
<gene>
    <name evidence="5" type="ORF">SAMN02745194_00858</name>
</gene>
<dbReference type="SMART" id="SM00419">
    <property type="entry name" value="HTH_CRP"/>
    <property type="match status" value="1"/>
</dbReference>
<name>A0A1M6D8Q3_9PROT</name>
<feature type="domain" description="HTH crp-type" evidence="4">
    <location>
        <begin position="157"/>
        <end position="231"/>
    </location>
</feature>
<dbReference type="AlphaFoldDB" id="A0A1M6D8Q3"/>
<dbReference type="Proteomes" id="UP000184387">
    <property type="component" value="Unassembled WGS sequence"/>
</dbReference>
<evidence type="ECO:0000256" key="3">
    <source>
        <dbReference type="ARBA" id="ARBA00023163"/>
    </source>
</evidence>
<dbReference type="EMBL" id="FQZF01000004">
    <property type="protein sequence ID" value="SHI69616.1"/>
    <property type="molecule type" value="Genomic_DNA"/>
</dbReference>
<dbReference type="InterPro" id="IPR012318">
    <property type="entry name" value="HTH_CRP"/>
</dbReference>
<evidence type="ECO:0000313" key="5">
    <source>
        <dbReference type="EMBL" id="SHI69616.1"/>
    </source>
</evidence>